<dbReference type="SUPFAM" id="SSF46911">
    <property type="entry name" value="Ribosomal protein S18"/>
    <property type="match status" value="1"/>
</dbReference>
<dbReference type="GO" id="GO:0070181">
    <property type="term" value="F:small ribosomal subunit rRNA binding"/>
    <property type="evidence" value="ECO:0007669"/>
    <property type="project" value="TreeGrafter"/>
</dbReference>
<keyword evidence="2 4" id="KW-0689">Ribosomal protein</keyword>
<evidence type="ECO:0000256" key="1">
    <source>
        <dbReference type="ARBA" id="ARBA00005589"/>
    </source>
</evidence>
<comment type="subunit">
    <text evidence="4">Part of the 30S ribosomal subunit. Forms a tight heterodimer with protein bS6.</text>
</comment>
<dbReference type="PRINTS" id="PR00974">
    <property type="entry name" value="RIBOSOMALS18"/>
</dbReference>
<evidence type="ECO:0000256" key="5">
    <source>
        <dbReference type="RuleBase" id="RU003910"/>
    </source>
</evidence>
<keyword evidence="4" id="KW-0694">RNA-binding</keyword>
<dbReference type="HAMAP" id="MF_00270">
    <property type="entry name" value="Ribosomal_bS18"/>
    <property type="match status" value="1"/>
</dbReference>
<name>A0A1F5B1E1_9BACT</name>
<evidence type="ECO:0000313" key="6">
    <source>
        <dbReference type="EMBL" id="OGD24344.1"/>
    </source>
</evidence>
<keyword evidence="3 4" id="KW-0687">Ribonucleoprotein</keyword>
<organism evidence="6 7">
    <name type="scientific">Candidatus Azambacteria bacterium RBG_16_47_10</name>
    <dbReference type="NCBI Taxonomy" id="1797292"/>
    <lineage>
        <taxon>Bacteria</taxon>
        <taxon>Candidatus Azamiibacteriota</taxon>
    </lineage>
</organism>
<dbReference type="GO" id="GO:0003735">
    <property type="term" value="F:structural constituent of ribosome"/>
    <property type="evidence" value="ECO:0007669"/>
    <property type="project" value="InterPro"/>
</dbReference>
<dbReference type="InterPro" id="IPR036870">
    <property type="entry name" value="Ribosomal_bS18_sf"/>
</dbReference>
<dbReference type="EMBL" id="MEYI01000005">
    <property type="protein sequence ID" value="OGD24344.1"/>
    <property type="molecule type" value="Genomic_DNA"/>
</dbReference>
<evidence type="ECO:0000256" key="4">
    <source>
        <dbReference type="HAMAP-Rule" id="MF_00270"/>
    </source>
</evidence>
<protein>
    <recommendedName>
        <fullName evidence="4">Small ribosomal subunit protein bS18</fullName>
    </recommendedName>
</protein>
<comment type="similarity">
    <text evidence="1 4 5">Belongs to the bacterial ribosomal protein bS18 family.</text>
</comment>
<proteinExistence type="inferred from homology"/>
<dbReference type="Pfam" id="PF01084">
    <property type="entry name" value="Ribosomal_S18"/>
    <property type="match status" value="1"/>
</dbReference>
<dbReference type="GO" id="GO:0022627">
    <property type="term" value="C:cytosolic small ribosomal subunit"/>
    <property type="evidence" value="ECO:0007669"/>
    <property type="project" value="TreeGrafter"/>
</dbReference>
<comment type="caution">
    <text evidence="6">The sequence shown here is derived from an EMBL/GenBank/DDBJ whole genome shotgun (WGS) entry which is preliminary data.</text>
</comment>
<evidence type="ECO:0000313" key="7">
    <source>
        <dbReference type="Proteomes" id="UP000176639"/>
    </source>
</evidence>
<dbReference type="Proteomes" id="UP000176639">
    <property type="component" value="Unassembled WGS sequence"/>
</dbReference>
<evidence type="ECO:0000256" key="3">
    <source>
        <dbReference type="ARBA" id="ARBA00023274"/>
    </source>
</evidence>
<evidence type="ECO:0000256" key="2">
    <source>
        <dbReference type="ARBA" id="ARBA00022980"/>
    </source>
</evidence>
<comment type="function">
    <text evidence="4">Binds as a heterodimer with protein bS6 to the central domain of the 16S rRNA, where it helps stabilize the platform of the 30S subunit.</text>
</comment>
<accession>A0A1F5B1E1</accession>
<dbReference type="Gene3D" id="4.10.640.10">
    <property type="entry name" value="Ribosomal protein S18"/>
    <property type="match status" value="1"/>
</dbReference>
<dbReference type="GO" id="GO:0006412">
    <property type="term" value="P:translation"/>
    <property type="evidence" value="ECO:0007669"/>
    <property type="project" value="UniProtKB-UniRule"/>
</dbReference>
<dbReference type="InterPro" id="IPR001648">
    <property type="entry name" value="Ribosomal_bS18"/>
</dbReference>
<dbReference type="PANTHER" id="PTHR13479">
    <property type="entry name" value="30S RIBOSOMAL PROTEIN S18"/>
    <property type="match status" value="1"/>
</dbReference>
<reference evidence="6 7" key="1">
    <citation type="journal article" date="2016" name="Nat. Commun.">
        <title>Thousands of microbial genomes shed light on interconnected biogeochemical processes in an aquifer system.</title>
        <authorList>
            <person name="Anantharaman K."/>
            <person name="Brown C.T."/>
            <person name="Hug L.A."/>
            <person name="Sharon I."/>
            <person name="Castelle C.J."/>
            <person name="Probst A.J."/>
            <person name="Thomas B.C."/>
            <person name="Singh A."/>
            <person name="Wilkins M.J."/>
            <person name="Karaoz U."/>
            <person name="Brodie E.L."/>
            <person name="Williams K.H."/>
            <person name="Hubbard S.S."/>
            <person name="Banfield J.F."/>
        </authorList>
    </citation>
    <scope>NUCLEOTIDE SEQUENCE [LARGE SCALE GENOMIC DNA]</scope>
</reference>
<dbReference type="AlphaFoldDB" id="A0A1F5B1E1"/>
<dbReference type="PANTHER" id="PTHR13479:SF40">
    <property type="entry name" value="SMALL RIBOSOMAL SUBUNIT PROTEIN BS18M"/>
    <property type="match status" value="1"/>
</dbReference>
<gene>
    <name evidence="4" type="primary">rpsR</name>
    <name evidence="6" type="ORF">A2Z10_01725</name>
</gene>
<sequence>MATKKRFRRNPIKLQDQFNQEKKPCRFCSTNTQWIDYKDTALLRNFISMRAKMFPTRRSGNCAKHQRLLAESIKRARFMSLLPITIDKKSHFTM</sequence>
<dbReference type="NCBIfam" id="TIGR00165">
    <property type="entry name" value="S18"/>
    <property type="match status" value="1"/>
</dbReference>
<keyword evidence="4" id="KW-0699">rRNA-binding</keyword>